<dbReference type="InterPro" id="IPR021115">
    <property type="entry name" value="Pyridoxal-P_BS"/>
</dbReference>
<feature type="modified residue" description="N6-(pyridoxal phosphate)lysine" evidence="6">
    <location>
        <position position="288"/>
    </location>
</feature>
<keyword evidence="4 6" id="KW-0663">Pyridoxal phosphate</keyword>
<keyword evidence="5 7" id="KW-0456">Lyase</keyword>
<dbReference type="AlphaFoldDB" id="B8R8U8"/>
<evidence type="ECO:0000313" key="8">
    <source>
        <dbReference type="EMBL" id="ACF98104.1"/>
    </source>
</evidence>
<dbReference type="Gene3D" id="3.90.1150.10">
    <property type="entry name" value="Aspartate Aminotransferase, domain 1"/>
    <property type="match status" value="1"/>
</dbReference>
<dbReference type="PRINTS" id="PR00800">
    <property type="entry name" value="YHDCRBOXLASE"/>
</dbReference>
<comment type="cofactor">
    <cofactor evidence="1 6 7">
        <name>pyridoxal 5'-phosphate</name>
        <dbReference type="ChEBI" id="CHEBI:597326"/>
    </cofactor>
</comment>
<dbReference type="PANTHER" id="PTHR11999">
    <property type="entry name" value="GROUP II PYRIDOXAL-5-PHOSPHATE DECARBOXYLASE"/>
    <property type="match status" value="1"/>
</dbReference>
<dbReference type="InterPro" id="IPR015424">
    <property type="entry name" value="PyrdxlP-dep_Trfase"/>
</dbReference>
<protein>
    <submittedName>
        <fullName evidence="8">Putative pyridoxal-dependent decarboxylase</fullName>
    </submittedName>
</protein>
<dbReference type="Pfam" id="PF00282">
    <property type="entry name" value="Pyridoxal_deC"/>
    <property type="match status" value="1"/>
</dbReference>
<evidence type="ECO:0000256" key="5">
    <source>
        <dbReference type="ARBA" id="ARBA00023239"/>
    </source>
</evidence>
<evidence type="ECO:0000256" key="2">
    <source>
        <dbReference type="ARBA" id="ARBA00009533"/>
    </source>
</evidence>
<dbReference type="SUPFAM" id="SSF53383">
    <property type="entry name" value="PLP-dependent transferases"/>
    <property type="match status" value="1"/>
</dbReference>
<reference evidence="8" key="1">
    <citation type="journal article" date="2009" name="Appl. Environ. Microbiol.">
        <title>Characterization of denitrification gene clusters of soil bacteria via a metagenomic approach.</title>
        <authorList>
            <person name="Demaneche S."/>
            <person name="Philippot L."/>
            <person name="David M.M."/>
            <person name="Navarro E."/>
            <person name="Vogel T.M."/>
            <person name="Simonet P."/>
        </authorList>
    </citation>
    <scope>NUCLEOTIDE SEQUENCE</scope>
</reference>
<comment type="similarity">
    <text evidence="2 7">Belongs to the group II decarboxylase family.</text>
</comment>
<dbReference type="PANTHER" id="PTHR11999:SF70">
    <property type="entry name" value="MIP05841P"/>
    <property type="match status" value="1"/>
</dbReference>
<dbReference type="GO" id="GO:0019752">
    <property type="term" value="P:carboxylic acid metabolic process"/>
    <property type="evidence" value="ECO:0007669"/>
    <property type="project" value="InterPro"/>
</dbReference>
<name>B8R8U8_9BACT</name>
<dbReference type="GO" id="GO:0006520">
    <property type="term" value="P:amino acid metabolic process"/>
    <property type="evidence" value="ECO:0007669"/>
    <property type="project" value="InterPro"/>
</dbReference>
<dbReference type="InterPro" id="IPR015421">
    <property type="entry name" value="PyrdxlP-dep_Trfase_major"/>
</dbReference>
<evidence type="ECO:0000256" key="3">
    <source>
        <dbReference type="ARBA" id="ARBA00022793"/>
    </source>
</evidence>
<dbReference type="InterPro" id="IPR002129">
    <property type="entry name" value="PyrdxlP-dep_de-COase"/>
</dbReference>
<dbReference type="GO" id="GO:0016831">
    <property type="term" value="F:carboxy-lyase activity"/>
    <property type="evidence" value="ECO:0007669"/>
    <property type="project" value="UniProtKB-KW"/>
</dbReference>
<evidence type="ECO:0000256" key="1">
    <source>
        <dbReference type="ARBA" id="ARBA00001933"/>
    </source>
</evidence>
<evidence type="ECO:0000256" key="7">
    <source>
        <dbReference type="RuleBase" id="RU000382"/>
    </source>
</evidence>
<dbReference type="InterPro" id="IPR010977">
    <property type="entry name" value="Aromatic_deC"/>
</dbReference>
<sequence length="459" mass="49099">MSQLEIPDQLLSQLADEAIGLAKAYWASLQELPAYPSTSGKQTTGLFSRPWPEAGRGRDVLQDFEQIAAHVRPSGGRFFGYVVGSGEPVGALAELLAAALNQNVTSWRSAPAATSIERAVVGWLAEAVGCAGFTGSLCGGGSAANLMGLAMAREAKLPANETGARGGVVYASEQVHMSIPKAVALLGIGRNNLRSIPVDAAFRMRTDALQAAIAADRAAGNTPIAIVASAGTVVSGAIDPLIEIADIARNEDLWLHVDGAYGGLAALAVPETFRGLAAADSLSLDAHKWLYQPLDCGCLLHRHSQMAGTTFSHSDDYVRTMSKDPTEAFAFFEESMELSRRFRALKLWMSLQYHGRRAFRDAMLEDLRHAQLLAQAVRSHPELELLAPVPLSAVCFRHSAKDNLAILRRVIARGRVYLSNATVNGQFALRACFVNHRTADDDVREIVSEVVAAASEVNG</sequence>
<dbReference type="PROSITE" id="PS00392">
    <property type="entry name" value="DDC_GAD_HDC_YDC"/>
    <property type="match status" value="1"/>
</dbReference>
<dbReference type="InterPro" id="IPR015422">
    <property type="entry name" value="PyrdxlP-dep_Trfase_small"/>
</dbReference>
<proteinExistence type="inferred from homology"/>
<evidence type="ECO:0000256" key="6">
    <source>
        <dbReference type="PIRSR" id="PIRSR602129-50"/>
    </source>
</evidence>
<dbReference type="GO" id="GO:0030170">
    <property type="term" value="F:pyridoxal phosphate binding"/>
    <property type="evidence" value="ECO:0007669"/>
    <property type="project" value="InterPro"/>
</dbReference>
<organism evidence="8">
    <name type="scientific">uncultured bacterium 1042</name>
    <dbReference type="NCBI Taxonomy" id="548897"/>
    <lineage>
        <taxon>Bacteria</taxon>
        <taxon>environmental samples</taxon>
    </lineage>
</organism>
<keyword evidence="3" id="KW-0210">Decarboxylase</keyword>
<accession>B8R8U8</accession>
<dbReference type="Gene3D" id="3.40.640.10">
    <property type="entry name" value="Type I PLP-dependent aspartate aminotransferase-like (Major domain)"/>
    <property type="match status" value="1"/>
</dbReference>
<evidence type="ECO:0000256" key="4">
    <source>
        <dbReference type="ARBA" id="ARBA00022898"/>
    </source>
</evidence>
<dbReference type="EMBL" id="EU910854">
    <property type="protein sequence ID" value="ACF98104.1"/>
    <property type="molecule type" value="Genomic_DNA"/>
</dbReference>